<name>K0FCV4_NOCB7</name>
<dbReference type="AlphaFoldDB" id="K0FCV4"/>
<sequence length="150" mass="15592">MLGVVIVGGSARLAFFPALTAQTLRIAGINPSTPAMEAQMRALGEPGFDPMAIPRFDPATVPVASAAVIDGLFDDTRRAARAGAKIVVWSENAARISAAEEPAFVAAAQAVPIRGTTTLYQRIGDLFGWLCLAGTVVPTAVGLRARRSTS</sequence>
<dbReference type="Proteomes" id="UP000006304">
    <property type="component" value="Chromosome"/>
</dbReference>
<keyword evidence="2" id="KW-1185">Reference proteome</keyword>
<reference evidence="1 2" key="1">
    <citation type="journal article" date="2012" name="J. Bacteriol.">
        <title>Complete genome sequence of Nocardia brasiliensis HUJEG-1.</title>
        <authorList>
            <person name="Vera-Cabrera L."/>
            <person name="Ortiz-Lopez R."/>
            <person name="Elizondo-Gonzalez R."/>
            <person name="Perez-Maya A.A."/>
            <person name="Ocampo-Candiani J."/>
        </authorList>
    </citation>
    <scope>NUCLEOTIDE SEQUENCE [LARGE SCALE GENOMIC DNA]</scope>
    <source>
        <strain evidence="2">ATCC 700358</strain>
    </source>
</reference>
<proteinExistence type="predicted"/>
<organism evidence="1 2">
    <name type="scientific">Nocardia brasiliensis (strain ATCC 700358 / HUJEG-1)</name>
    <dbReference type="NCBI Taxonomy" id="1133849"/>
    <lineage>
        <taxon>Bacteria</taxon>
        <taxon>Bacillati</taxon>
        <taxon>Actinomycetota</taxon>
        <taxon>Actinomycetes</taxon>
        <taxon>Mycobacteriales</taxon>
        <taxon>Nocardiaceae</taxon>
        <taxon>Nocardia</taxon>
    </lineage>
</organism>
<dbReference type="RefSeq" id="WP_014988270.1">
    <property type="nucleotide sequence ID" value="NC_018681.1"/>
</dbReference>
<dbReference type="EMBL" id="CP003876">
    <property type="protein sequence ID" value="AFU05421.1"/>
    <property type="molecule type" value="Genomic_DNA"/>
</dbReference>
<accession>K0FCV4</accession>
<gene>
    <name evidence="1" type="ORF">O3I_037370</name>
</gene>
<protein>
    <submittedName>
        <fullName evidence="1">Uncharacterized protein</fullName>
    </submittedName>
</protein>
<dbReference type="KEGG" id="nbr:O3I_037370"/>
<dbReference type="STRING" id="1133849.O3I_037370"/>
<dbReference type="HOGENOM" id="CLU_1738606_0_0_11"/>
<evidence type="ECO:0000313" key="1">
    <source>
        <dbReference type="EMBL" id="AFU05421.1"/>
    </source>
</evidence>
<evidence type="ECO:0000313" key="2">
    <source>
        <dbReference type="Proteomes" id="UP000006304"/>
    </source>
</evidence>